<dbReference type="AlphaFoldDB" id="A0A5B8UEM5"/>
<sequence length="257" mass="29151">MKKIRVAAVSYLNTKPLLYGIRRSAVMNEIELIEDYPAKIAQLLIDDKVDVGLIPVAATTRLEQWHIVGDYGIAADGAVASVCLFSEVPVENVQKVLLDYQSRTSVNLAKILLREYWKKDVELVDATGEDYRSQISGTTAGVVIGDRALEQRSRSKYIYDLGEAWKAHTGLPFVFAAWISKHPLPKEFEERFNEANRLGLQHIDEVAKENPSPFFDLKTYFTRCIHYNLTPEKREGLKLFLEKLKHYSLQPNPGVGQ</sequence>
<dbReference type="PANTHER" id="PTHR37690">
    <property type="entry name" value="CHORISMATE DEHYDRATASE"/>
    <property type="match status" value="1"/>
</dbReference>
<comment type="catalytic activity">
    <reaction evidence="4">
        <text>chorismate = 3-[(1-carboxyvinyl)-oxy]benzoate + H2O</text>
        <dbReference type="Rhea" id="RHEA:40051"/>
        <dbReference type="ChEBI" id="CHEBI:15377"/>
        <dbReference type="ChEBI" id="CHEBI:29748"/>
        <dbReference type="ChEBI" id="CHEBI:76981"/>
        <dbReference type="EC" id="4.2.1.151"/>
    </reaction>
</comment>
<dbReference type="OrthoDB" id="9810112at2"/>
<accession>A0A5B8UEM5</accession>
<dbReference type="GO" id="GO:0016836">
    <property type="term" value="F:hydro-lyase activity"/>
    <property type="evidence" value="ECO:0007669"/>
    <property type="project" value="UniProtKB-UniRule"/>
</dbReference>
<dbReference type="Gene3D" id="3.40.190.10">
    <property type="entry name" value="Periplasmic binding protein-like II"/>
    <property type="match status" value="2"/>
</dbReference>
<comment type="function">
    <text evidence="4">Catalyzes the dehydration of chorismate into 3-[(1-carboxyvinyl)oxy]benzoate, a step in the biosynthesis of menaquinone (MK, vitamin K2).</text>
</comment>
<evidence type="ECO:0000256" key="2">
    <source>
        <dbReference type="ARBA" id="ARBA00022428"/>
    </source>
</evidence>
<evidence type="ECO:0000256" key="1">
    <source>
        <dbReference type="ARBA" id="ARBA00004863"/>
    </source>
</evidence>
<keyword evidence="2 4" id="KW-0474">Menaquinone biosynthesis</keyword>
<evidence type="ECO:0000313" key="5">
    <source>
        <dbReference type="EMBL" id="QEC54756.1"/>
    </source>
</evidence>
<dbReference type="KEGG" id="fgg:FSB75_02190"/>
<reference evidence="5 6" key="1">
    <citation type="journal article" date="2015" name="Int. J. Syst. Evol. Microbiol.">
        <title>Flavisolibacter ginsenosidimutans sp. nov., with ginsenoside-converting activity isolated from soil used for cultivating ginseng.</title>
        <authorList>
            <person name="Zhao Y."/>
            <person name="Liu Q."/>
            <person name="Kang M.S."/>
            <person name="Jin F."/>
            <person name="Yu H."/>
            <person name="Im W.T."/>
        </authorList>
    </citation>
    <scope>NUCLEOTIDE SEQUENCE [LARGE SCALE GENOMIC DNA]</scope>
    <source>
        <strain evidence="5 6">Gsoil 636</strain>
    </source>
</reference>
<dbReference type="EC" id="4.2.1.151" evidence="4"/>
<proteinExistence type="inferred from homology"/>
<dbReference type="SUPFAM" id="SSF53850">
    <property type="entry name" value="Periplasmic binding protein-like II"/>
    <property type="match status" value="1"/>
</dbReference>
<evidence type="ECO:0000256" key="3">
    <source>
        <dbReference type="ARBA" id="ARBA00023239"/>
    </source>
</evidence>
<name>A0A5B8UEM5_9BACT</name>
<organism evidence="5 6">
    <name type="scientific">Flavisolibacter ginsenosidimutans</name>
    <dbReference type="NCBI Taxonomy" id="661481"/>
    <lineage>
        <taxon>Bacteria</taxon>
        <taxon>Pseudomonadati</taxon>
        <taxon>Bacteroidota</taxon>
        <taxon>Chitinophagia</taxon>
        <taxon>Chitinophagales</taxon>
        <taxon>Chitinophagaceae</taxon>
        <taxon>Flavisolibacter</taxon>
    </lineage>
</organism>
<evidence type="ECO:0000313" key="6">
    <source>
        <dbReference type="Proteomes" id="UP000321204"/>
    </source>
</evidence>
<dbReference type="PANTHER" id="PTHR37690:SF1">
    <property type="entry name" value="CHORISMATE DEHYDRATASE"/>
    <property type="match status" value="1"/>
</dbReference>
<dbReference type="UniPathway" id="UPA00079"/>
<dbReference type="InterPro" id="IPR003773">
    <property type="entry name" value="Menaquinone_biosynth"/>
</dbReference>
<dbReference type="EMBL" id="CP042433">
    <property type="protein sequence ID" value="QEC54756.1"/>
    <property type="molecule type" value="Genomic_DNA"/>
</dbReference>
<dbReference type="InterPro" id="IPR030868">
    <property type="entry name" value="MqnA"/>
</dbReference>
<comment type="pathway">
    <text evidence="1 4">Quinol/quinone metabolism; menaquinone biosynthesis.</text>
</comment>
<keyword evidence="3 4" id="KW-0456">Lyase</keyword>
<dbReference type="Pfam" id="PF02621">
    <property type="entry name" value="VitK2_biosynth"/>
    <property type="match status" value="1"/>
</dbReference>
<dbReference type="Proteomes" id="UP000321204">
    <property type="component" value="Chromosome"/>
</dbReference>
<dbReference type="HAMAP" id="MF_00995">
    <property type="entry name" value="MqnA"/>
    <property type="match status" value="1"/>
</dbReference>
<gene>
    <name evidence="4" type="primary">mqnA</name>
    <name evidence="5" type="ORF">FSB75_02190</name>
</gene>
<keyword evidence="6" id="KW-1185">Reference proteome</keyword>
<protein>
    <recommendedName>
        <fullName evidence="4">Chorismate dehydratase</fullName>
        <ecNumber evidence="4">4.2.1.151</ecNumber>
    </recommendedName>
    <alternativeName>
        <fullName evidence="4">Menaquinone biosynthetic enzyme MqnA</fullName>
    </alternativeName>
</protein>
<evidence type="ECO:0000256" key="4">
    <source>
        <dbReference type="HAMAP-Rule" id="MF_00995"/>
    </source>
</evidence>
<dbReference type="GO" id="GO:0009234">
    <property type="term" value="P:menaquinone biosynthetic process"/>
    <property type="evidence" value="ECO:0007669"/>
    <property type="project" value="UniProtKB-UniRule"/>
</dbReference>
<dbReference type="CDD" id="cd13634">
    <property type="entry name" value="PBP2_Sco4506"/>
    <property type="match status" value="1"/>
</dbReference>
<dbReference type="RefSeq" id="WP_146782069.1">
    <property type="nucleotide sequence ID" value="NZ_BAABIO010000006.1"/>
</dbReference>
<comment type="similarity">
    <text evidence="4">Belongs to the MqnA/MqnD family. MqnA subfamily.</text>
</comment>